<dbReference type="NCBIfam" id="TIGR01877">
    <property type="entry name" value="cas_cas6"/>
    <property type="match status" value="1"/>
</dbReference>
<keyword evidence="2" id="KW-0694">RNA-binding</keyword>
<dbReference type="KEGG" id="ntr:B0W44_10110"/>
<dbReference type="RefSeq" id="WP_077719931.1">
    <property type="nucleotide sequence ID" value="NZ_CP019699.1"/>
</dbReference>
<dbReference type="Pfam" id="PF01881">
    <property type="entry name" value="Cas_Cas6_C"/>
    <property type="match status" value="1"/>
</dbReference>
<gene>
    <name evidence="7" type="ORF">B0W44_10110</name>
</gene>
<feature type="active site" description="Proton acceptor" evidence="5">
    <location>
        <position position="29"/>
    </location>
</feature>
<organism evidence="7 8">
    <name type="scientific">Novibacillus thermophilus</name>
    <dbReference type="NCBI Taxonomy" id="1471761"/>
    <lineage>
        <taxon>Bacteria</taxon>
        <taxon>Bacillati</taxon>
        <taxon>Bacillota</taxon>
        <taxon>Bacilli</taxon>
        <taxon>Bacillales</taxon>
        <taxon>Thermoactinomycetaceae</taxon>
        <taxon>Novibacillus</taxon>
    </lineage>
</organism>
<dbReference type="STRING" id="1471761.B0W44_10110"/>
<dbReference type="Pfam" id="PF21350">
    <property type="entry name" value="Cas6_I-A"/>
    <property type="match status" value="1"/>
</dbReference>
<dbReference type="PIRSF" id="PIRSF005054">
    <property type="entry name" value="PF1131"/>
    <property type="match status" value="1"/>
</dbReference>
<reference evidence="7 8" key="1">
    <citation type="journal article" date="2015" name="Int. J. Syst. Evol. Microbiol.">
        <title>Novibacillus thermophilus gen. nov., sp. nov., a Gram-staining-negative and moderately thermophilic member of the family Thermoactinomycetaceae.</title>
        <authorList>
            <person name="Yang G."/>
            <person name="Chen J."/>
            <person name="Zhou S."/>
        </authorList>
    </citation>
    <scope>NUCLEOTIDE SEQUENCE [LARGE SCALE GENOMIC DNA]</scope>
    <source>
        <strain evidence="7 8">SG-1</strain>
    </source>
</reference>
<accession>A0A1U9K7S3</accession>
<dbReference type="InterPro" id="IPR049435">
    <property type="entry name" value="Cas_Cas6_C"/>
</dbReference>
<evidence type="ECO:0000313" key="7">
    <source>
        <dbReference type="EMBL" id="AQS56070.1"/>
    </source>
</evidence>
<dbReference type="PANTHER" id="PTHR36984:SF1">
    <property type="entry name" value="CRISPR-ASSOCIATED ENDORIBONUCLEASE CAS6 1"/>
    <property type="match status" value="1"/>
</dbReference>
<dbReference type="GO" id="GO:0051607">
    <property type="term" value="P:defense response to virus"/>
    <property type="evidence" value="ECO:0007669"/>
    <property type="project" value="UniProtKB-KW"/>
</dbReference>
<dbReference type="OrthoDB" id="9797488at2"/>
<protein>
    <recommendedName>
        <fullName evidence="4">CRISPR-associated endoribonuclease</fullName>
    </recommendedName>
</protein>
<dbReference type="Gene3D" id="3.30.70.1900">
    <property type="match status" value="1"/>
</dbReference>
<evidence type="ECO:0000256" key="2">
    <source>
        <dbReference type="ARBA" id="ARBA00022884"/>
    </source>
</evidence>
<dbReference type="CDD" id="cd21140">
    <property type="entry name" value="Cas6_I-like"/>
    <property type="match status" value="1"/>
</dbReference>
<sequence length="257" mass="29492">MLLKMTLQSEKPSFRLPIHYNYLIQAALYDLLDPDFAQFLHDRGYRHGKRSFRLFTFSQLQGKYRILKDTKQIRFFGQVSLSVHSPLAPFCQSVMNAIVREDGIRIGQAHLNVVHIECEEPQVTDKTIYVKTLSPVTVYSTMYRPDGRKFTHYFQPRDPDFAELIQKNLLKKFDLVYQTVPTSVRFDIEPIGKSRERVMMYKGIVIKGHTGTFKLSADDKRLLSLALDAGIGIKGSQGFGCIECLRPLKGGEMSHAR</sequence>
<comment type="similarity">
    <text evidence="1 4">Belongs to the CRISPR-associated protein Cas6/Cse3/CasE family.</text>
</comment>
<dbReference type="PANTHER" id="PTHR36984">
    <property type="entry name" value="CRISPR-ASSOCIATED ENDORIBONUCLEASE CAS6 1"/>
    <property type="match status" value="1"/>
</dbReference>
<evidence type="ECO:0000256" key="3">
    <source>
        <dbReference type="ARBA" id="ARBA00023118"/>
    </source>
</evidence>
<dbReference type="InterPro" id="IPR045747">
    <property type="entry name" value="CRISPR-assoc_prot_Cas6_N_sf"/>
</dbReference>
<proteinExistence type="inferred from homology"/>
<comment type="function">
    <text evidence="4">CRISPR (clustered regularly interspaced short palindromic repeat), is an adaptive immune system that provides protection against mobile genetic elements (viruses, transposable elements and conjugative plasmids). CRISPR clusters contain sequences complementary to antecedent mobile elements and target invading nucleic acids. CRISPR clusters are transcribed and processed into CRISPR RNA (crRNA).</text>
</comment>
<feature type="domain" description="CRISPR associated protein Cas6 C-terminal" evidence="6">
    <location>
        <begin position="119"/>
        <end position="243"/>
    </location>
</feature>
<name>A0A1U9K7S3_9BACL</name>
<keyword evidence="3" id="KW-0051">Antiviral defense</keyword>
<evidence type="ECO:0000256" key="1">
    <source>
        <dbReference type="ARBA" id="ARBA00005937"/>
    </source>
</evidence>
<evidence type="ECO:0000313" key="8">
    <source>
        <dbReference type="Proteomes" id="UP000188603"/>
    </source>
</evidence>
<evidence type="ECO:0000256" key="5">
    <source>
        <dbReference type="PIRSR" id="PIRSR005054-50"/>
    </source>
</evidence>
<evidence type="ECO:0000259" key="6">
    <source>
        <dbReference type="Pfam" id="PF01881"/>
    </source>
</evidence>
<dbReference type="InterPro" id="IPR010156">
    <property type="entry name" value="CRISPR-assoc_prot_Cas6"/>
</dbReference>
<keyword evidence="8" id="KW-1185">Reference proteome</keyword>
<evidence type="ECO:0000256" key="4">
    <source>
        <dbReference type="PIRNR" id="PIRNR005054"/>
    </source>
</evidence>
<dbReference type="GO" id="GO:0016788">
    <property type="term" value="F:hydrolase activity, acting on ester bonds"/>
    <property type="evidence" value="ECO:0007669"/>
    <property type="project" value="InterPro"/>
</dbReference>
<dbReference type="Proteomes" id="UP000188603">
    <property type="component" value="Chromosome"/>
</dbReference>
<dbReference type="GO" id="GO:0003723">
    <property type="term" value="F:RNA binding"/>
    <property type="evidence" value="ECO:0007669"/>
    <property type="project" value="UniProtKB-KW"/>
</dbReference>
<dbReference type="Gene3D" id="3.30.70.1890">
    <property type="match status" value="1"/>
</dbReference>
<feature type="active site" description="Proton donor" evidence="5">
    <location>
        <position position="41"/>
    </location>
</feature>
<dbReference type="EMBL" id="CP019699">
    <property type="protein sequence ID" value="AQS56070.1"/>
    <property type="molecule type" value="Genomic_DNA"/>
</dbReference>
<dbReference type="AlphaFoldDB" id="A0A1U9K7S3"/>